<feature type="transmembrane region" description="Helical" evidence="1">
    <location>
        <begin position="67"/>
        <end position="85"/>
    </location>
</feature>
<keyword evidence="3" id="KW-1185">Reference proteome</keyword>
<dbReference type="OrthoDB" id="10050074at2759"/>
<evidence type="ECO:0000313" key="2">
    <source>
        <dbReference type="EMBL" id="GBP79497.1"/>
    </source>
</evidence>
<dbReference type="AlphaFoldDB" id="A0A4C1YYL1"/>
<dbReference type="EMBL" id="BGZK01001415">
    <property type="protein sequence ID" value="GBP79497.1"/>
    <property type="molecule type" value="Genomic_DNA"/>
</dbReference>
<comment type="caution">
    <text evidence="2">The sequence shown here is derived from an EMBL/GenBank/DDBJ whole genome shotgun (WGS) entry which is preliminary data.</text>
</comment>
<dbReference type="Proteomes" id="UP000299102">
    <property type="component" value="Unassembled WGS sequence"/>
</dbReference>
<proteinExistence type="predicted"/>
<name>A0A4C1YYL1_EUMVA</name>
<evidence type="ECO:0008006" key="4">
    <source>
        <dbReference type="Google" id="ProtNLM"/>
    </source>
</evidence>
<keyword evidence="1" id="KW-0812">Transmembrane</keyword>
<keyword evidence="1" id="KW-1133">Transmembrane helix</keyword>
<evidence type="ECO:0000256" key="1">
    <source>
        <dbReference type="SAM" id="Phobius"/>
    </source>
</evidence>
<sequence>MRAKVGNHRSFSGSLRFSIVEFLRSGRSGDPPLHHIARVRKTALFYGARLGAMLSRKSKLSRRNKRNIYIMCIRMVMTYASLVFAHTTPKALDRLQVILNKFCRSDTDAHWCVCNSILQRDLERPTLSKYMPEASKRFFFIAGSHPNALLCAAVDYEPPHPTHFIRRPRNVLNDSPDALTVAVESLNDVNYMHD</sequence>
<keyword evidence="1" id="KW-0472">Membrane</keyword>
<reference evidence="2 3" key="1">
    <citation type="journal article" date="2019" name="Commun. Biol.">
        <title>The bagworm genome reveals a unique fibroin gene that provides high tensile strength.</title>
        <authorList>
            <person name="Kono N."/>
            <person name="Nakamura H."/>
            <person name="Ohtoshi R."/>
            <person name="Tomita M."/>
            <person name="Numata K."/>
            <person name="Arakawa K."/>
        </authorList>
    </citation>
    <scope>NUCLEOTIDE SEQUENCE [LARGE SCALE GENOMIC DNA]</scope>
</reference>
<protein>
    <recommendedName>
        <fullName evidence="4">RNA-directed DNA polymerase from transposon BS</fullName>
    </recommendedName>
</protein>
<gene>
    <name evidence="2" type="ORF">EVAR_59171_1</name>
</gene>
<organism evidence="2 3">
    <name type="scientific">Eumeta variegata</name>
    <name type="common">Bagworm moth</name>
    <name type="synonym">Eumeta japonica</name>
    <dbReference type="NCBI Taxonomy" id="151549"/>
    <lineage>
        <taxon>Eukaryota</taxon>
        <taxon>Metazoa</taxon>
        <taxon>Ecdysozoa</taxon>
        <taxon>Arthropoda</taxon>
        <taxon>Hexapoda</taxon>
        <taxon>Insecta</taxon>
        <taxon>Pterygota</taxon>
        <taxon>Neoptera</taxon>
        <taxon>Endopterygota</taxon>
        <taxon>Lepidoptera</taxon>
        <taxon>Glossata</taxon>
        <taxon>Ditrysia</taxon>
        <taxon>Tineoidea</taxon>
        <taxon>Psychidae</taxon>
        <taxon>Oiketicinae</taxon>
        <taxon>Eumeta</taxon>
    </lineage>
</organism>
<accession>A0A4C1YYL1</accession>
<evidence type="ECO:0000313" key="3">
    <source>
        <dbReference type="Proteomes" id="UP000299102"/>
    </source>
</evidence>